<dbReference type="EMBL" id="JAMSLR010000018">
    <property type="protein sequence ID" value="MCM8750583.1"/>
    <property type="molecule type" value="Genomic_DNA"/>
</dbReference>
<dbReference type="GO" id="GO:0000179">
    <property type="term" value="F:rRNA (adenine-N6,N6-)-dimethyltransferase activity"/>
    <property type="evidence" value="ECO:0007669"/>
    <property type="project" value="InterPro"/>
</dbReference>
<dbReference type="AlphaFoldDB" id="A0AA41WI76"/>
<keyword evidence="3" id="KW-0949">S-adenosyl-L-methionine</keyword>
<name>A0AA41WI76_9BACT</name>
<dbReference type="Pfam" id="PF13649">
    <property type="entry name" value="Methyltransf_25"/>
    <property type="match status" value="1"/>
</dbReference>
<evidence type="ECO:0000256" key="3">
    <source>
        <dbReference type="ARBA" id="ARBA00022691"/>
    </source>
</evidence>
<dbReference type="Gene3D" id="3.40.50.150">
    <property type="entry name" value="Vaccinia Virus protein VP39"/>
    <property type="match status" value="1"/>
</dbReference>
<feature type="domain" description="Ribosomal RNA adenine methylase transferase N-terminal" evidence="4">
    <location>
        <begin position="26"/>
        <end position="165"/>
    </location>
</feature>
<evidence type="ECO:0000256" key="1">
    <source>
        <dbReference type="ARBA" id="ARBA00022603"/>
    </source>
</evidence>
<dbReference type="CDD" id="cd02440">
    <property type="entry name" value="AdoMet_MTases"/>
    <property type="match status" value="1"/>
</dbReference>
<sequence>MPRERAPAPGWDAELYDRAAAFVWQHGSDLVDLLAPRPGERILDLGCGTGHLTAELAARGARVVGMDNDPAMIERARQSYPALVFVHGDAASFRFAEPFDAVFSNAALHWVTRAADAAACIAAALRPGGRFVAELGGKGNVQAITSALLAALAEAGYPLPEERFPWYFPSIGEYAALLEAHGLEPVYAALFDRPTRLEGGEAGLRTWLALFAGRFFEAVLAEQRVEIVRLLEERLRPQLSHDGAWFADYRRLRIVAVKRTRV</sequence>
<evidence type="ECO:0000256" key="2">
    <source>
        <dbReference type="ARBA" id="ARBA00022679"/>
    </source>
</evidence>
<reference evidence="5" key="1">
    <citation type="submission" date="2022-06" db="EMBL/GenBank/DDBJ databases">
        <title>CFH 74404 Thermomicrobiaceae sp.</title>
        <authorList>
            <person name="Ming H."/>
            <person name="Li W.-J."/>
            <person name="Zhao Z."/>
        </authorList>
    </citation>
    <scope>NUCLEOTIDE SEQUENCE</scope>
    <source>
        <strain evidence="5">CFH 74404</strain>
    </source>
</reference>
<accession>A0AA41WI76</accession>
<dbReference type="InterPro" id="IPR041698">
    <property type="entry name" value="Methyltransf_25"/>
</dbReference>
<evidence type="ECO:0000259" key="4">
    <source>
        <dbReference type="SMART" id="SM00650"/>
    </source>
</evidence>
<dbReference type="SUPFAM" id="SSF53335">
    <property type="entry name" value="S-adenosyl-L-methionine-dependent methyltransferases"/>
    <property type="match status" value="1"/>
</dbReference>
<protein>
    <submittedName>
        <fullName evidence="5">Methyltransferase domain-containing protein</fullName>
    </submittedName>
</protein>
<dbReference type="PANTHER" id="PTHR43861:SF1">
    <property type="entry name" value="TRANS-ACONITATE 2-METHYLTRANSFERASE"/>
    <property type="match status" value="1"/>
</dbReference>
<comment type="caution">
    <text evidence="5">The sequence shown here is derived from an EMBL/GenBank/DDBJ whole genome shotgun (WGS) entry which is preliminary data.</text>
</comment>
<dbReference type="PANTHER" id="PTHR43861">
    <property type="entry name" value="TRANS-ACONITATE 2-METHYLTRANSFERASE-RELATED"/>
    <property type="match status" value="1"/>
</dbReference>
<dbReference type="RefSeq" id="WP_284058371.1">
    <property type="nucleotide sequence ID" value="NZ_JAMSLR010000018.1"/>
</dbReference>
<keyword evidence="1 5" id="KW-0489">Methyltransferase</keyword>
<dbReference type="InterPro" id="IPR029063">
    <property type="entry name" value="SAM-dependent_MTases_sf"/>
</dbReference>
<evidence type="ECO:0000313" key="5">
    <source>
        <dbReference type="EMBL" id="MCM8750583.1"/>
    </source>
</evidence>
<evidence type="ECO:0000313" key="6">
    <source>
        <dbReference type="Proteomes" id="UP001165306"/>
    </source>
</evidence>
<dbReference type="SMART" id="SM00650">
    <property type="entry name" value="rADc"/>
    <property type="match status" value="1"/>
</dbReference>
<keyword evidence="2" id="KW-0808">Transferase</keyword>
<dbReference type="InterPro" id="IPR020598">
    <property type="entry name" value="rRNA_Ade_methylase_Trfase_N"/>
</dbReference>
<gene>
    <name evidence="5" type="ORF">NET02_15665</name>
</gene>
<proteinExistence type="predicted"/>
<organism evidence="5 6">
    <name type="scientific">Thermalbibacter longus</name>
    <dbReference type="NCBI Taxonomy" id="2951981"/>
    <lineage>
        <taxon>Bacteria</taxon>
        <taxon>Pseudomonadati</taxon>
        <taxon>Thermomicrobiota</taxon>
        <taxon>Thermomicrobia</taxon>
        <taxon>Thermomicrobiales</taxon>
        <taxon>Thermomicrobiaceae</taxon>
        <taxon>Thermalbibacter</taxon>
    </lineage>
</organism>
<dbReference type="Proteomes" id="UP001165306">
    <property type="component" value="Unassembled WGS sequence"/>
</dbReference>
<keyword evidence="6" id="KW-1185">Reference proteome</keyword>